<comment type="caution">
    <text evidence="1">The sequence shown here is derived from an EMBL/GenBank/DDBJ whole genome shotgun (WGS) entry which is preliminary data.</text>
</comment>
<keyword evidence="1" id="KW-0969">Cilium</keyword>
<reference evidence="1 2" key="1">
    <citation type="journal article" date="2013" name="Curr. Biol.">
        <title>The Genome of the Foraminiferan Reticulomyxa filosa.</title>
        <authorList>
            <person name="Glockner G."/>
            <person name="Hulsmann N."/>
            <person name="Schleicher M."/>
            <person name="Noegel A.A."/>
            <person name="Eichinger L."/>
            <person name="Gallinger C."/>
            <person name="Pawlowski J."/>
            <person name="Sierra R."/>
            <person name="Euteneuer U."/>
            <person name="Pillet L."/>
            <person name="Moustafa A."/>
            <person name="Platzer M."/>
            <person name="Groth M."/>
            <person name="Szafranski K."/>
            <person name="Schliwa M."/>
        </authorList>
    </citation>
    <scope>NUCLEOTIDE SEQUENCE [LARGE SCALE GENOMIC DNA]</scope>
</reference>
<keyword evidence="2" id="KW-1185">Reference proteome</keyword>
<organism evidence="1 2">
    <name type="scientific">Reticulomyxa filosa</name>
    <dbReference type="NCBI Taxonomy" id="46433"/>
    <lineage>
        <taxon>Eukaryota</taxon>
        <taxon>Sar</taxon>
        <taxon>Rhizaria</taxon>
        <taxon>Retaria</taxon>
        <taxon>Foraminifera</taxon>
        <taxon>Monothalamids</taxon>
        <taxon>Reticulomyxidae</taxon>
        <taxon>Reticulomyxa</taxon>
    </lineage>
</organism>
<keyword evidence="1" id="KW-0282">Flagellum</keyword>
<keyword evidence="1" id="KW-0966">Cell projection</keyword>
<protein>
    <submittedName>
        <fullName evidence="1">Flagellar outer dynein arm intermediate chain 1</fullName>
    </submittedName>
</protein>
<dbReference type="AlphaFoldDB" id="X6PC77"/>
<dbReference type="EMBL" id="ASPP01001418">
    <property type="protein sequence ID" value="ETO35669.1"/>
    <property type="molecule type" value="Genomic_DNA"/>
</dbReference>
<name>X6PC77_RETFI</name>
<dbReference type="SUPFAM" id="SSF50978">
    <property type="entry name" value="WD40 repeat-like"/>
    <property type="match status" value="1"/>
</dbReference>
<dbReference type="Proteomes" id="UP000023152">
    <property type="component" value="Unassembled WGS sequence"/>
</dbReference>
<proteinExistence type="predicted"/>
<dbReference type="OrthoDB" id="10261376at2759"/>
<gene>
    <name evidence="1" type="ORF">RFI_01391</name>
</gene>
<accession>X6PC77</accession>
<sequence>MDGRVHIFDLTQNKNGSLHTERIINSKKTDTYGLTKVLFSPNDPVLLVGDEKGIVLCLKLSPQLFLTKSSLQSPCFSDLNKENEKKKLENILKVTGSKVLDLKQKQASLQQPEKQTLALST</sequence>
<dbReference type="InterPro" id="IPR036322">
    <property type="entry name" value="WD40_repeat_dom_sf"/>
</dbReference>
<evidence type="ECO:0000313" key="1">
    <source>
        <dbReference type="EMBL" id="ETO35669.1"/>
    </source>
</evidence>
<evidence type="ECO:0000313" key="2">
    <source>
        <dbReference type="Proteomes" id="UP000023152"/>
    </source>
</evidence>